<proteinExistence type="predicted"/>
<keyword evidence="2" id="KW-1185">Reference proteome</keyword>
<dbReference type="AlphaFoldDB" id="A0AAD2H0E9"/>
<reference evidence="1" key="1">
    <citation type="submission" date="2023-11" db="EMBL/GenBank/DDBJ databases">
        <authorList>
            <person name="De Vega J J."/>
            <person name="De Vega J J."/>
        </authorList>
    </citation>
    <scope>NUCLEOTIDE SEQUENCE</scope>
</reference>
<evidence type="ECO:0000313" key="1">
    <source>
        <dbReference type="EMBL" id="CAK5265835.1"/>
    </source>
</evidence>
<feature type="non-terminal residue" evidence="1">
    <location>
        <position position="1"/>
    </location>
</feature>
<evidence type="ECO:0000313" key="2">
    <source>
        <dbReference type="Proteomes" id="UP001295794"/>
    </source>
</evidence>
<comment type="caution">
    <text evidence="1">The sequence shown here is derived from an EMBL/GenBank/DDBJ whole genome shotgun (WGS) entry which is preliminary data.</text>
</comment>
<dbReference type="Proteomes" id="UP001295794">
    <property type="component" value="Unassembled WGS sequence"/>
</dbReference>
<name>A0AAD2H0E9_9AGAR</name>
<dbReference type="EMBL" id="CAVNYO010000102">
    <property type="protein sequence ID" value="CAK5265835.1"/>
    <property type="molecule type" value="Genomic_DNA"/>
</dbReference>
<gene>
    <name evidence="1" type="ORF">MYCIT1_LOCUS7130</name>
</gene>
<organism evidence="1 2">
    <name type="scientific">Mycena citricolor</name>
    <dbReference type="NCBI Taxonomy" id="2018698"/>
    <lineage>
        <taxon>Eukaryota</taxon>
        <taxon>Fungi</taxon>
        <taxon>Dikarya</taxon>
        <taxon>Basidiomycota</taxon>
        <taxon>Agaricomycotina</taxon>
        <taxon>Agaricomycetes</taxon>
        <taxon>Agaricomycetidae</taxon>
        <taxon>Agaricales</taxon>
        <taxon>Marasmiineae</taxon>
        <taxon>Mycenaceae</taxon>
        <taxon>Mycena</taxon>
    </lineage>
</organism>
<sequence length="103" mass="10983">MKASGGSWVAELAKVAGIESRNLALRIAALTISWGAVVTVLPCATTGAVRRLVVASRTWARTSGDRERSSWWVRVIGASMDRSKTLEAIFSSKMGAVVRYAGS</sequence>
<accession>A0AAD2H0E9</accession>
<protein>
    <submittedName>
        <fullName evidence="1">Uncharacterized protein</fullName>
    </submittedName>
</protein>